<dbReference type="Pfam" id="PF07730">
    <property type="entry name" value="HisKA_3"/>
    <property type="match status" value="1"/>
</dbReference>
<dbReference type="GO" id="GO:0000155">
    <property type="term" value="F:phosphorelay sensor kinase activity"/>
    <property type="evidence" value="ECO:0007669"/>
    <property type="project" value="InterPro"/>
</dbReference>
<keyword evidence="4" id="KW-1003">Cell membrane</keyword>
<comment type="catalytic activity">
    <reaction evidence="1">
        <text>ATP + protein L-histidine = ADP + protein N-phospho-L-histidine.</text>
        <dbReference type="EC" id="2.7.13.3"/>
    </reaction>
</comment>
<dbReference type="Gene3D" id="3.30.565.10">
    <property type="entry name" value="Histidine kinase-like ATPase, C-terminal domain"/>
    <property type="match status" value="1"/>
</dbReference>
<evidence type="ECO:0000313" key="14">
    <source>
        <dbReference type="EMBL" id="PSR20292.1"/>
    </source>
</evidence>
<dbReference type="SUPFAM" id="SSF55781">
    <property type="entry name" value="GAF domain-like"/>
    <property type="match status" value="1"/>
</dbReference>
<evidence type="ECO:0000256" key="1">
    <source>
        <dbReference type="ARBA" id="ARBA00000085"/>
    </source>
</evidence>
<evidence type="ECO:0000256" key="5">
    <source>
        <dbReference type="ARBA" id="ARBA00022679"/>
    </source>
</evidence>
<name>A0A2T2WDH0_9FIRM</name>
<dbReference type="InterPro" id="IPR003594">
    <property type="entry name" value="HATPase_dom"/>
</dbReference>
<keyword evidence="9" id="KW-0902">Two-component regulatory system</keyword>
<accession>A0A2T2WDH0</accession>
<dbReference type="SUPFAM" id="SSF55874">
    <property type="entry name" value="ATPase domain of HSP90 chaperone/DNA topoisomerase II/histidine kinase"/>
    <property type="match status" value="1"/>
</dbReference>
<feature type="transmembrane region" description="Helical" evidence="11">
    <location>
        <begin position="65"/>
        <end position="87"/>
    </location>
</feature>
<evidence type="ECO:0000256" key="6">
    <source>
        <dbReference type="ARBA" id="ARBA00022692"/>
    </source>
</evidence>
<dbReference type="SMART" id="SM00387">
    <property type="entry name" value="HATPase_c"/>
    <property type="match status" value="1"/>
</dbReference>
<evidence type="ECO:0000259" key="13">
    <source>
        <dbReference type="SMART" id="SM00387"/>
    </source>
</evidence>
<comment type="subcellular location">
    <subcellularLocation>
        <location evidence="2">Cell membrane</location>
        <topology evidence="2">Multi-pass membrane protein</topology>
    </subcellularLocation>
</comment>
<dbReference type="GO" id="GO:0005886">
    <property type="term" value="C:plasma membrane"/>
    <property type="evidence" value="ECO:0007669"/>
    <property type="project" value="UniProtKB-SubCell"/>
</dbReference>
<dbReference type="Gene3D" id="3.30.450.40">
    <property type="match status" value="1"/>
</dbReference>
<evidence type="ECO:0000256" key="4">
    <source>
        <dbReference type="ARBA" id="ARBA00022475"/>
    </source>
</evidence>
<dbReference type="InterPro" id="IPR003018">
    <property type="entry name" value="GAF"/>
</dbReference>
<evidence type="ECO:0000256" key="7">
    <source>
        <dbReference type="ARBA" id="ARBA00022777"/>
    </source>
</evidence>
<gene>
    <name evidence="14" type="ORF">C7B45_15605</name>
</gene>
<dbReference type="InterPro" id="IPR011712">
    <property type="entry name" value="Sig_transdc_His_kin_sub3_dim/P"/>
</dbReference>
<feature type="transmembrane region" description="Helical" evidence="11">
    <location>
        <begin position="33"/>
        <end position="53"/>
    </location>
</feature>
<evidence type="ECO:0000256" key="11">
    <source>
        <dbReference type="SAM" id="Phobius"/>
    </source>
</evidence>
<evidence type="ECO:0000256" key="2">
    <source>
        <dbReference type="ARBA" id="ARBA00004651"/>
    </source>
</evidence>
<dbReference type="InterPro" id="IPR036890">
    <property type="entry name" value="HATPase_C_sf"/>
</dbReference>
<organism evidence="14 15">
    <name type="scientific">Sulfobacillus acidophilus</name>
    <dbReference type="NCBI Taxonomy" id="53633"/>
    <lineage>
        <taxon>Bacteria</taxon>
        <taxon>Bacillati</taxon>
        <taxon>Bacillota</taxon>
        <taxon>Clostridia</taxon>
        <taxon>Eubacteriales</taxon>
        <taxon>Clostridiales Family XVII. Incertae Sedis</taxon>
        <taxon>Sulfobacillus</taxon>
    </lineage>
</organism>
<dbReference type="EMBL" id="PXYV01000071">
    <property type="protein sequence ID" value="PSR20292.1"/>
    <property type="molecule type" value="Genomic_DNA"/>
</dbReference>
<dbReference type="GO" id="GO:0046983">
    <property type="term" value="F:protein dimerization activity"/>
    <property type="evidence" value="ECO:0007669"/>
    <property type="project" value="InterPro"/>
</dbReference>
<dbReference type="PANTHER" id="PTHR24421">
    <property type="entry name" value="NITRATE/NITRITE SENSOR PROTEIN NARX-RELATED"/>
    <property type="match status" value="1"/>
</dbReference>
<protein>
    <recommendedName>
        <fullName evidence="3">histidine kinase</fullName>
        <ecNumber evidence="3">2.7.13.3</ecNumber>
    </recommendedName>
</protein>
<dbReference type="Proteomes" id="UP000241848">
    <property type="component" value="Unassembled WGS sequence"/>
</dbReference>
<dbReference type="EC" id="2.7.13.3" evidence="3"/>
<evidence type="ECO:0000256" key="10">
    <source>
        <dbReference type="ARBA" id="ARBA00023136"/>
    </source>
</evidence>
<dbReference type="AlphaFoldDB" id="A0A2T2WDH0"/>
<dbReference type="PANTHER" id="PTHR24421:SF37">
    <property type="entry name" value="SENSOR HISTIDINE KINASE NARS"/>
    <property type="match status" value="1"/>
</dbReference>
<evidence type="ECO:0000256" key="9">
    <source>
        <dbReference type="ARBA" id="ARBA00023012"/>
    </source>
</evidence>
<dbReference type="Pfam" id="PF02518">
    <property type="entry name" value="HATPase_c"/>
    <property type="match status" value="1"/>
</dbReference>
<dbReference type="Gene3D" id="1.20.5.1930">
    <property type="match status" value="1"/>
</dbReference>
<dbReference type="SMART" id="SM00065">
    <property type="entry name" value="GAF"/>
    <property type="match status" value="1"/>
</dbReference>
<keyword evidence="5" id="KW-0808">Transferase</keyword>
<evidence type="ECO:0000313" key="15">
    <source>
        <dbReference type="Proteomes" id="UP000241848"/>
    </source>
</evidence>
<dbReference type="Pfam" id="PF13185">
    <property type="entry name" value="GAF_2"/>
    <property type="match status" value="1"/>
</dbReference>
<evidence type="ECO:0000256" key="8">
    <source>
        <dbReference type="ARBA" id="ARBA00022989"/>
    </source>
</evidence>
<keyword evidence="7 14" id="KW-0418">Kinase</keyword>
<sequence length="475" mass="52999">MLSVARIINPVVFVDNKGDWHLVPIAKGWRDRILATLMAMAGVGLTVLIYTKFISTLQIRHGSKLAYLGIVLVFFTGVFSFVVFGLLERQQTQLERANVELQRRRDVLQGLWDATGVVATLPDLEAVLQRIVDVARPLFGAQYAALAVLSDSDPVQIQQFITSGLSPEVRQQIGALPSGRGLLGEVIRTKRVIRLDNIQDHPASSGFPPHHPAMTSFLGLPLLYQGEVVGHLYLTNKPGRFTEQDEVMAQLFSRQAAVVISNARLYQDREAYATVEERERIGRELHDGVLQTLYGLTLSLEYLLDVNQDLPATVANELNRVTETLSLTMTDIRMYIRSLGTSPVDVLVALKDMLQRTGYAEDVELEFHDQEYLTLNIEAVHDLVLTVQEAVSNAKRHGNAHHIVVGWASTDWEYHLWVEDDGQGFNPDAAEASGANHFGLQNMRRRMERVGGTMDISSAPGEGTTIQFRWPRSPL</sequence>
<comment type="caution">
    <text evidence="14">The sequence shown here is derived from an EMBL/GenBank/DDBJ whole genome shotgun (WGS) entry which is preliminary data.</text>
</comment>
<dbReference type="CDD" id="cd16917">
    <property type="entry name" value="HATPase_UhpB-NarQ-NarX-like"/>
    <property type="match status" value="1"/>
</dbReference>
<evidence type="ECO:0000256" key="3">
    <source>
        <dbReference type="ARBA" id="ARBA00012438"/>
    </source>
</evidence>
<keyword evidence="8 11" id="KW-1133">Transmembrane helix</keyword>
<keyword evidence="6 11" id="KW-0812">Transmembrane</keyword>
<feature type="domain" description="GAF" evidence="12">
    <location>
        <begin position="123"/>
        <end position="270"/>
    </location>
</feature>
<dbReference type="InterPro" id="IPR050482">
    <property type="entry name" value="Sensor_HK_TwoCompSys"/>
</dbReference>
<dbReference type="InterPro" id="IPR029016">
    <property type="entry name" value="GAF-like_dom_sf"/>
</dbReference>
<evidence type="ECO:0000259" key="12">
    <source>
        <dbReference type="SMART" id="SM00065"/>
    </source>
</evidence>
<reference evidence="14 15" key="1">
    <citation type="journal article" date="2014" name="BMC Genomics">
        <title>Comparison of environmental and isolate Sulfobacillus genomes reveals diverse carbon, sulfur, nitrogen, and hydrogen metabolisms.</title>
        <authorList>
            <person name="Justice N.B."/>
            <person name="Norman A."/>
            <person name="Brown C.T."/>
            <person name="Singh A."/>
            <person name="Thomas B.C."/>
            <person name="Banfield J.F."/>
        </authorList>
    </citation>
    <scope>NUCLEOTIDE SEQUENCE [LARGE SCALE GENOMIC DNA]</scope>
    <source>
        <strain evidence="14">AMDSBA3</strain>
    </source>
</reference>
<proteinExistence type="predicted"/>
<keyword evidence="10 11" id="KW-0472">Membrane</keyword>
<feature type="domain" description="Histidine kinase/HSP90-like ATPase" evidence="13">
    <location>
        <begin position="378"/>
        <end position="474"/>
    </location>
</feature>